<keyword evidence="1" id="KW-0175">Coiled coil</keyword>
<proteinExistence type="predicted"/>
<sequence length="438" mass="49043">MPNQVNKKIKVTVEVDGQKRLVDLQTAIKLTEAELLRQTAIADKYNGVVKKNAEERAKQQKEYLVGLTAQLRMQQQLDRYGAELERKRRARELAEELRVKRAAISQRRQTEDFWAKPSLKGVWNMWASPTTKLRREIQRQRDIEDEMTVLSVKGETPEVRADAAAKAASAASAGKAASGKLAGVMAVTMVLKGIQATVRAIGNVFSQVLGQSISIRGIFSDILKNAGDTANLYKGMATYSGTSLVVNSAARQTMLKYGMTGQQAWAFQQASEMFGISSDEDLLYMTGAQRQVFAQYMQKQQEWYDKLEQSGALRNIQEMQLDLKLFKQEMSMEFLQWVSENKDTIMTVAKTTLQVLKGLVQILGKIFTFFGIDYSDSTYGWSSTAMSDASNSVTNTTNRNVSVKMTNNVNGMFNQNEMEQFLNERLETAVRSAATAMS</sequence>
<organism evidence="2">
    <name type="scientific">Myoviridae sp. ctj3P51</name>
    <dbReference type="NCBI Taxonomy" id="2826687"/>
    <lineage>
        <taxon>Viruses</taxon>
        <taxon>Duplodnaviria</taxon>
        <taxon>Heunggongvirae</taxon>
        <taxon>Uroviricota</taxon>
        <taxon>Caudoviricetes</taxon>
    </lineage>
</organism>
<evidence type="ECO:0000313" key="2">
    <source>
        <dbReference type="EMBL" id="DAD96452.1"/>
    </source>
</evidence>
<name>A0A8S5NPZ2_9CAUD</name>
<feature type="coiled-coil region" evidence="1">
    <location>
        <begin position="50"/>
        <end position="107"/>
    </location>
</feature>
<dbReference type="EMBL" id="BK015217">
    <property type="protein sequence ID" value="DAD96452.1"/>
    <property type="molecule type" value="Genomic_DNA"/>
</dbReference>
<protein>
    <submittedName>
        <fullName evidence="2">Uncharacterized protein</fullName>
    </submittedName>
</protein>
<evidence type="ECO:0000256" key="1">
    <source>
        <dbReference type="SAM" id="Coils"/>
    </source>
</evidence>
<accession>A0A8S5NPZ2</accession>
<reference evidence="2" key="1">
    <citation type="journal article" date="2021" name="Proc. Natl. Acad. Sci. U.S.A.">
        <title>A Catalog of Tens of Thousands of Viruses from Human Metagenomes Reveals Hidden Associations with Chronic Diseases.</title>
        <authorList>
            <person name="Tisza M.J."/>
            <person name="Buck C.B."/>
        </authorList>
    </citation>
    <scope>NUCLEOTIDE SEQUENCE</scope>
    <source>
        <strain evidence="2">Ctj3P51</strain>
    </source>
</reference>